<reference evidence="3 4" key="1">
    <citation type="submission" date="2018-10" db="EMBL/GenBank/DDBJ databases">
        <title>Genomic Encyclopedia of Archaeal and Bacterial Type Strains, Phase II (KMG-II): from individual species to whole genera.</title>
        <authorList>
            <person name="Goeker M."/>
        </authorList>
    </citation>
    <scope>NUCLEOTIDE SEQUENCE [LARGE SCALE GENOMIC DNA]</scope>
    <source>
        <strain evidence="3 4">DSM 25217</strain>
    </source>
</reference>
<feature type="chain" id="PRO_5018157454" evidence="1">
    <location>
        <begin position="22"/>
        <end position="155"/>
    </location>
</feature>
<dbReference type="InterPro" id="IPR007029">
    <property type="entry name" value="YHS_dom"/>
</dbReference>
<feature type="domain" description="YHS" evidence="2">
    <location>
        <begin position="41"/>
        <end position="85"/>
    </location>
</feature>
<dbReference type="EMBL" id="REFR01000012">
    <property type="protein sequence ID" value="RMB05035.1"/>
    <property type="molecule type" value="Genomic_DNA"/>
</dbReference>
<keyword evidence="4" id="KW-1185">Reference proteome</keyword>
<dbReference type="Pfam" id="PF04945">
    <property type="entry name" value="YHS"/>
    <property type="match status" value="1"/>
</dbReference>
<dbReference type="NCBIfam" id="NF041384">
    <property type="entry name" value="YHS_seleno_dom"/>
    <property type="match status" value="1"/>
</dbReference>
<keyword evidence="1" id="KW-0732">Signal</keyword>
<evidence type="ECO:0000256" key="1">
    <source>
        <dbReference type="SAM" id="SignalP"/>
    </source>
</evidence>
<dbReference type="Proteomes" id="UP000271227">
    <property type="component" value="Unassembled WGS sequence"/>
</dbReference>
<dbReference type="AlphaFoldDB" id="A0A3M0C819"/>
<feature type="signal peptide" evidence="1">
    <location>
        <begin position="1"/>
        <end position="21"/>
    </location>
</feature>
<dbReference type="InParanoid" id="A0A3M0C819"/>
<sequence length="155" mass="17135">MKQVLKSVFLFALLTAGFAGSGVVAEEEYSLPAIQGYDLVSYHQAGGPVRGNGYYYAQYEGVLYLFASEENRNSFQAEPGKYLPAYNGYCAMGVAKGKKFIGDPLAYKIVDGRLYLNVNAKVQEYWLKDVSGNIADANDFWPDIMDRSIADLLAE</sequence>
<evidence type="ECO:0000313" key="4">
    <source>
        <dbReference type="Proteomes" id="UP000271227"/>
    </source>
</evidence>
<protein>
    <submittedName>
        <fullName evidence="3">YHS domain-containing protein</fullName>
    </submittedName>
</protein>
<proteinExistence type="predicted"/>
<gene>
    <name evidence="3" type="ORF">BXY39_2613</name>
</gene>
<name>A0A3M0C819_9PROT</name>
<evidence type="ECO:0000259" key="2">
    <source>
        <dbReference type="Pfam" id="PF04945"/>
    </source>
</evidence>
<comment type="caution">
    <text evidence="3">The sequence shown here is derived from an EMBL/GenBank/DDBJ whole genome shotgun (WGS) entry which is preliminary data.</text>
</comment>
<evidence type="ECO:0000313" key="3">
    <source>
        <dbReference type="EMBL" id="RMB05035.1"/>
    </source>
</evidence>
<organism evidence="3 4">
    <name type="scientific">Eilatimonas milleporae</name>
    <dbReference type="NCBI Taxonomy" id="911205"/>
    <lineage>
        <taxon>Bacteria</taxon>
        <taxon>Pseudomonadati</taxon>
        <taxon>Pseudomonadota</taxon>
        <taxon>Alphaproteobacteria</taxon>
        <taxon>Kordiimonadales</taxon>
        <taxon>Kordiimonadaceae</taxon>
        <taxon>Eilatimonas</taxon>
    </lineage>
</organism>
<accession>A0A3M0C819</accession>
<dbReference type="OrthoDB" id="344729at2"/>